<dbReference type="Pfam" id="PF01381">
    <property type="entry name" value="HTH_3"/>
    <property type="match status" value="1"/>
</dbReference>
<keyword evidence="1" id="KW-0238">DNA-binding</keyword>
<name>A0A401UXA7_9CELL</name>
<dbReference type="InterPro" id="IPR050807">
    <property type="entry name" value="TransReg_Diox_bact_type"/>
</dbReference>
<evidence type="ECO:0000313" key="4">
    <source>
        <dbReference type="Proteomes" id="UP000288246"/>
    </source>
</evidence>
<sequence>MSDPNEQAAQRRAFGARLRGIRNAAGLSQERLAHASELDRTYIGAVENGRRNLSLHAMWQLAHALETTPAEFFVEQPTTKHP</sequence>
<dbReference type="GO" id="GO:0003700">
    <property type="term" value="F:DNA-binding transcription factor activity"/>
    <property type="evidence" value="ECO:0007669"/>
    <property type="project" value="TreeGrafter"/>
</dbReference>
<feature type="domain" description="HTH cro/C1-type" evidence="2">
    <location>
        <begin position="18"/>
        <end position="72"/>
    </location>
</feature>
<dbReference type="RefSeq" id="WP_124341826.1">
    <property type="nucleotide sequence ID" value="NZ_BHYL01000059.1"/>
</dbReference>
<dbReference type="GO" id="GO:0005829">
    <property type="term" value="C:cytosol"/>
    <property type="evidence" value="ECO:0007669"/>
    <property type="project" value="TreeGrafter"/>
</dbReference>
<organism evidence="3 4">
    <name type="scientific">Cellulomonas algicola</name>
    <dbReference type="NCBI Taxonomy" id="2071633"/>
    <lineage>
        <taxon>Bacteria</taxon>
        <taxon>Bacillati</taxon>
        <taxon>Actinomycetota</taxon>
        <taxon>Actinomycetes</taxon>
        <taxon>Micrococcales</taxon>
        <taxon>Cellulomonadaceae</taxon>
        <taxon>Cellulomonas</taxon>
    </lineage>
</organism>
<accession>A0A401UXA7</accession>
<protein>
    <recommendedName>
        <fullName evidence="2">HTH cro/C1-type domain-containing protein</fullName>
    </recommendedName>
</protein>
<proteinExistence type="predicted"/>
<dbReference type="AlphaFoldDB" id="A0A401UXA7"/>
<dbReference type="PROSITE" id="PS50943">
    <property type="entry name" value="HTH_CROC1"/>
    <property type="match status" value="1"/>
</dbReference>
<dbReference type="EMBL" id="BHYL01000059">
    <property type="protein sequence ID" value="GCD19288.1"/>
    <property type="molecule type" value="Genomic_DNA"/>
</dbReference>
<dbReference type="InterPro" id="IPR010982">
    <property type="entry name" value="Lambda_DNA-bd_dom_sf"/>
</dbReference>
<reference evidence="3 4" key="1">
    <citation type="submission" date="2018-11" db="EMBL/GenBank/DDBJ databases">
        <title>Draft genome sequence of Cellulomonas takizawaensis strain TKZ-21.</title>
        <authorList>
            <person name="Yamamura H."/>
            <person name="Hayashi T."/>
            <person name="Hamada M."/>
            <person name="Serisawa Y."/>
            <person name="Matsuyama K."/>
            <person name="Nakagawa Y."/>
            <person name="Otoguro M."/>
            <person name="Yanagida F."/>
            <person name="Hayakawa M."/>
        </authorList>
    </citation>
    <scope>NUCLEOTIDE SEQUENCE [LARGE SCALE GENOMIC DNA]</scope>
    <source>
        <strain evidence="3 4">TKZ-21</strain>
    </source>
</reference>
<dbReference type="SMART" id="SM00530">
    <property type="entry name" value="HTH_XRE"/>
    <property type="match status" value="1"/>
</dbReference>
<dbReference type="CDD" id="cd00093">
    <property type="entry name" value="HTH_XRE"/>
    <property type="match status" value="1"/>
</dbReference>
<dbReference type="InterPro" id="IPR001387">
    <property type="entry name" value="Cro/C1-type_HTH"/>
</dbReference>
<dbReference type="Gene3D" id="1.10.260.40">
    <property type="entry name" value="lambda repressor-like DNA-binding domains"/>
    <property type="match status" value="1"/>
</dbReference>
<dbReference type="SUPFAM" id="SSF47413">
    <property type="entry name" value="lambda repressor-like DNA-binding domains"/>
    <property type="match status" value="1"/>
</dbReference>
<evidence type="ECO:0000256" key="1">
    <source>
        <dbReference type="ARBA" id="ARBA00023125"/>
    </source>
</evidence>
<evidence type="ECO:0000259" key="2">
    <source>
        <dbReference type="PROSITE" id="PS50943"/>
    </source>
</evidence>
<gene>
    <name evidence="3" type="ORF">CTKZ_08500</name>
</gene>
<dbReference type="Proteomes" id="UP000288246">
    <property type="component" value="Unassembled WGS sequence"/>
</dbReference>
<dbReference type="OrthoDB" id="9814553at2"/>
<dbReference type="GO" id="GO:0003677">
    <property type="term" value="F:DNA binding"/>
    <property type="evidence" value="ECO:0007669"/>
    <property type="project" value="UniProtKB-KW"/>
</dbReference>
<keyword evidence="4" id="KW-1185">Reference proteome</keyword>
<evidence type="ECO:0000313" key="3">
    <source>
        <dbReference type="EMBL" id="GCD19288.1"/>
    </source>
</evidence>
<comment type="caution">
    <text evidence="3">The sequence shown here is derived from an EMBL/GenBank/DDBJ whole genome shotgun (WGS) entry which is preliminary data.</text>
</comment>
<dbReference type="PANTHER" id="PTHR46797">
    <property type="entry name" value="HTH-TYPE TRANSCRIPTIONAL REGULATOR"/>
    <property type="match status" value="1"/>
</dbReference>
<dbReference type="PANTHER" id="PTHR46797:SF1">
    <property type="entry name" value="METHYLPHOSPHONATE SYNTHASE"/>
    <property type="match status" value="1"/>
</dbReference>